<accession>A0A250E9E3</accession>
<reference evidence="1 2" key="1">
    <citation type="journal article" date="2017" name="Genome Announc.">
        <title>Twelve Complete Reference Genomes of Clinical Isolates in the Capnocytophaga Genus.</title>
        <authorList>
            <person name="Villarma A."/>
            <person name="Gulvik C.A."/>
            <person name="Rowe L.A."/>
            <person name="Sheth M."/>
            <person name="Juieng P."/>
            <person name="Nicholson A.C."/>
            <person name="Loparev V.N."/>
            <person name="McQuiston J.R."/>
        </authorList>
    </citation>
    <scope>NUCLEOTIDE SEQUENCE [LARGE SCALE GENOMIC DNA]</scope>
    <source>
        <strain evidence="1 2">G7591</strain>
    </source>
</reference>
<dbReference type="EMBL" id="CP022378">
    <property type="protein sequence ID" value="ATA68368.1"/>
    <property type="molecule type" value="Genomic_DNA"/>
</dbReference>
<dbReference type="GeneID" id="96781511"/>
<dbReference type="AlphaFoldDB" id="A0A250E9E3"/>
<sequence length="76" mass="9100">MLDKILKINELHKIEEFLVSSENQIKLREQLQHAFLKFSHYQNATEWNTVVRICECLAIIGWGDFKQILKSWLLKK</sequence>
<proteinExistence type="predicted"/>
<organism evidence="1 2">
    <name type="scientific">Capnocytophaga cynodegmi</name>
    <dbReference type="NCBI Taxonomy" id="28189"/>
    <lineage>
        <taxon>Bacteria</taxon>
        <taxon>Pseudomonadati</taxon>
        <taxon>Bacteroidota</taxon>
        <taxon>Flavobacteriia</taxon>
        <taxon>Flavobacteriales</taxon>
        <taxon>Flavobacteriaceae</taxon>
        <taxon>Capnocytophaga</taxon>
    </lineage>
</organism>
<dbReference type="Proteomes" id="UP000242855">
    <property type="component" value="Chromosome"/>
</dbReference>
<protein>
    <submittedName>
        <fullName evidence="1">Uncharacterized protein</fullName>
    </submittedName>
</protein>
<evidence type="ECO:0000313" key="1">
    <source>
        <dbReference type="EMBL" id="ATA68368.1"/>
    </source>
</evidence>
<gene>
    <name evidence="1" type="ORF">CGC48_06850</name>
</gene>
<evidence type="ECO:0000313" key="2">
    <source>
        <dbReference type="Proteomes" id="UP000242855"/>
    </source>
</evidence>
<dbReference type="RefSeq" id="WP_098028983.1">
    <property type="nucleotide sequence ID" value="NZ_CP022378.1"/>
</dbReference>
<name>A0A250E9E3_9FLAO</name>
<dbReference type="KEGG" id="ccyn:CGC48_06850"/>